<organism evidence="2 3">
    <name type="scientific">Paenibacillus darwinianus</name>
    <dbReference type="NCBI Taxonomy" id="1380763"/>
    <lineage>
        <taxon>Bacteria</taxon>
        <taxon>Bacillati</taxon>
        <taxon>Bacillota</taxon>
        <taxon>Bacilli</taxon>
        <taxon>Bacillales</taxon>
        <taxon>Paenibacillaceae</taxon>
        <taxon>Paenibacillus</taxon>
    </lineage>
</organism>
<feature type="compositionally biased region" description="Polar residues" evidence="1">
    <location>
        <begin position="1"/>
        <end position="10"/>
    </location>
</feature>
<feature type="region of interest" description="Disordered" evidence="1">
    <location>
        <begin position="1"/>
        <end position="57"/>
    </location>
</feature>
<dbReference type="Proteomes" id="UP000053750">
    <property type="component" value="Unassembled WGS sequence"/>
</dbReference>
<proteinExistence type="predicted"/>
<dbReference type="EMBL" id="JFHU01000118">
    <property type="protein sequence ID" value="EXX88697.1"/>
    <property type="molecule type" value="Genomic_DNA"/>
</dbReference>
<sequence>MTASAVSRSGTPPCKAAPAEKPASRVTRTQKSRFGEEAAETCDGGDRTASSRIAPRRTERLRETKARAYSHFPTLV</sequence>
<keyword evidence="3" id="KW-1185">Reference proteome</keyword>
<accession>A0A9W5S1H5</accession>
<dbReference type="AlphaFoldDB" id="A0A9W5S1H5"/>
<name>A0A9W5S1H5_9BACL</name>
<protein>
    <submittedName>
        <fullName evidence="2">Uncharacterized protein</fullName>
    </submittedName>
</protein>
<evidence type="ECO:0000256" key="1">
    <source>
        <dbReference type="SAM" id="MobiDB-lite"/>
    </source>
</evidence>
<gene>
    <name evidence="2" type="ORF">BG53_01470</name>
</gene>
<feature type="compositionally biased region" description="Low complexity" evidence="1">
    <location>
        <begin position="12"/>
        <end position="21"/>
    </location>
</feature>
<evidence type="ECO:0000313" key="3">
    <source>
        <dbReference type="Proteomes" id="UP000053750"/>
    </source>
</evidence>
<evidence type="ECO:0000313" key="2">
    <source>
        <dbReference type="EMBL" id="EXX88697.1"/>
    </source>
</evidence>
<comment type="caution">
    <text evidence="2">The sequence shown here is derived from an EMBL/GenBank/DDBJ whole genome shotgun (WGS) entry which is preliminary data.</text>
</comment>
<reference evidence="2 3" key="1">
    <citation type="submission" date="2014-02" db="EMBL/GenBank/DDBJ databases">
        <title>Genome sequence of Paenibacillus darwinianus reveals adaptive mechanisms for survival in Antarctic soils.</title>
        <authorList>
            <person name="Dsouza M."/>
            <person name="Taylor M.W."/>
            <person name="Turner S.J."/>
            <person name="Aislabie J."/>
        </authorList>
    </citation>
    <scope>NUCLEOTIDE SEQUENCE [LARGE SCALE GENOMIC DNA]</scope>
    <source>
        <strain evidence="2 3">CE1</strain>
    </source>
</reference>